<comment type="caution">
    <text evidence="1">The sequence shown here is derived from an EMBL/GenBank/DDBJ whole genome shotgun (WGS) entry which is preliminary data.</text>
</comment>
<organism evidence="1 2">
    <name type="scientific">Camellia lanceoleosa</name>
    <dbReference type="NCBI Taxonomy" id="1840588"/>
    <lineage>
        <taxon>Eukaryota</taxon>
        <taxon>Viridiplantae</taxon>
        <taxon>Streptophyta</taxon>
        <taxon>Embryophyta</taxon>
        <taxon>Tracheophyta</taxon>
        <taxon>Spermatophyta</taxon>
        <taxon>Magnoliopsida</taxon>
        <taxon>eudicotyledons</taxon>
        <taxon>Gunneridae</taxon>
        <taxon>Pentapetalae</taxon>
        <taxon>asterids</taxon>
        <taxon>Ericales</taxon>
        <taxon>Theaceae</taxon>
        <taxon>Camellia</taxon>
    </lineage>
</organism>
<protein>
    <submittedName>
        <fullName evidence="1">Uncharacterized protein</fullName>
    </submittedName>
</protein>
<evidence type="ECO:0000313" key="1">
    <source>
        <dbReference type="EMBL" id="KAI8020888.1"/>
    </source>
</evidence>
<sequence length="57" mass="6134">ALLLLAVLLRKLSQKLMKIFGASSIKESSITLELYFIGALQPVGFSSGNIVVTEHGM</sequence>
<gene>
    <name evidence="1" type="ORF">LOK49_LG03G03087</name>
</gene>
<reference evidence="1 2" key="1">
    <citation type="journal article" date="2022" name="Plant J.">
        <title>Chromosome-level genome of Camellia lanceoleosa provides a valuable resource for understanding genome evolution and self-incompatibility.</title>
        <authorList>
            <person name="Gong W."/>
            <person name="Xiao S."/>
            <person name="Wang L."/>
            <person name="Liao Z."/>
            <person name="Chang Y."/>
            <person name="Mo W."/>
            <person name="Hu G."/>
            <person name="Li W."/>
            <person name="Zhao G."/>
            <person name="Zhu H."/>
            <person name="Hu X."/>
            <person name="Ji K."/>
            <person name="Xiang X."/>
            <person name="Song Q."/>
            <person name="Yuan D."/>
            <person name="Jin S."/>
            <person name="Zhang L."/>
        </authorList>
    </citation>
    <scope>NUCLEOTIDE SEQUENCE [LARGE SCALE GENOMIC DNA]</scope>
    <source>
        <strain evidence="1">SQ_2022a</strain>
    </source>
</reference>
<dbReference type="EMBL" id="CM045763">
    <property type="protein sequence ID" value="KAI8020888.1"/>
    <property type="molecule type" value="Genomic_DNA"/>
</dbReference>
<feature type="non-terminal residue" evidence="1">
    <location>
        <position position="1"/>
    </location>
</feature>
<keyword evidence="2" id="KW-1185">Reference proteome</keyword>
<feature type="non-terminal residue" evidence="1">
    <location>
        <position position="57"/>
    </location>
</feature>
<accession>A0ACC0I6E1</accession>
<name>A0ACC0I6E1_9ERIC</name>
<evidence type="ECO:0000313" key="2">
    <source>
        <dbReference type="Proteomes" id="UP001060215"/>
    </source>
</evidence>
<proteinExistence type="predicted"/>
<dbReference type="Proteomes" id="UP001060215">
    <property type="component" value="Chromosome 6"/>
</dbReference>